<dbReference type="SMART" id="SM00409">
    <property type="entry name" value="IG"/>
    <property type="match status" value="2"/>
</dbReference>
<evidence type="ECO:0000256" key="12">
    <source>
        <dbReference type="SAM" id="SignalP"/>
    </source>
</evidence>
<reference evidence="14" key="1">
    <citation type="submission" date="2020-10" db="EMBL/GenBank/DDBJ databases">
        <title>Chromosome-scale genome assembly of the Allis shad, Alosa alosa.</title>
        <authorList>
            <person name="Margot Z."/>
            <person name="Christophe K."/>
            <person name="Cabau C."/>
            <person name="Louis A."/>
            <person name="Berthelot C."/>
            <person name="Parey E."/>
            <person name="Roest Crollius H."/>
            <person name="Montfort J."/>
            <person name="Robinson-Rechavi M."/>
            <person name="Bucao C."/>
            <person name="Bouchez O."/>
            <person name="Gislard M."/>
            <person name="Lluch J."/>
            <person name="Milhes M."/>
            <person name="Lampietro C."/>
            <person name="Lopez Roques C."/>
            <person name="Donnadieu C."/>
            <person name="Braasch I."/>
            <person name="Desvignes T."/>
            <person name="Postlethwait J."/>
            <person name="Bobe J."/>
            <person name="Guiguen Y."/>
        </authorList>
    </citation>
    <scope>NUCLEOTIDE SEQUENCE</scope>
    <source>
        <strain evidence="14">M-15738</strain>
        <tissue evidence="14">Blood</tissue>
    </source>
</reference>
<feature type="transmembrane region" description="Helical" evidence="11">
    <location>
        <begin position="353"/>
        <end position="371"/>
    </location>
</feature>
<dbReference type="PANTHER" id="PTHR25466">
    <property type="entry name" value="T-LYMPHOCYTE ACTIVATION ANTIGEN"/>
    <property type="match status" value="1"/>
</dbReference>
<name>A0AAV6G4H7_9TELE</name>
<dbReference type="GO" id="GO:0031295">
    <property type="term" value="P:T cell costimulation"/>
    <property type="evidence" value="ECO:0007669"/>
    <property type="project" value="TreeGrafter"/>
</dbReference>
<feature type="transmembrane region" description="Helical" evidence="11">
    <location>
        <begin position="288"/>
        <end position="309"/>
    </location>
</feature>
<sequence length="407" mass="45311">MKKSLACLVLLMAAASKGFQLQGPLDLISAQLGGPVLLPCSVETPLPLEELEVEWRRTDSDVLVHLFQEGEERPESQDYAYRGRAHFFSGELVRGNYSVELNNVTREDAGVYICKVYTNLDHSSVTAEVHFEHFLVTGAGVVSGYAGEEVVLHCSVDSHISPEKMEEVTWKRTDNKMLVLLYQDGEVISDSSDVQYRGRAELFPTEIPKGNFSLRLKDVRTEDRGEYICEAYSGDLSANTTVFLQELGFSNLHWSILVLCSISLLCTLVLIVPAWMSLQKKDTSQRSLVIHLSLILCPNILLGIGFILWGIVEGFLGEAAGCSTVNIIRFLLLIKTAPYLDILPGSFQKLKTLSVPAEYSIVTVVVYSVYFRNQQIMFESTEAKRVMGFTFGLILFCVFAVIPGKIT</sequence>
<evidence type="ECO:0000313" key="15">
    <source>
        <dbReference type="Proteomes" id="UP000823561"/>
    </source>
</evidence>
<dbReference type="GO" id="GO:0071222">
    <property type="term" value="P:cellular response to lipopolysaccharide"/>
    <property type="evidence" value="ECO:0007669"/>
    <property type="project" value="TreeGrafter"/>
</dbReference>
<evidence type="ECO:0000256" key="7">
    <source>
        <dbReference type="ARBA" id="ARBA00023157"/>
    </source>
</evidence>
<keyword evidence="7" id="KW-1015">Disulfide bond</keyword>
<dbReference type="SUPFAM" id="SSF48726">
    <property type="entry name" value="Immunoglobulin"/>
    <property type="match status" value="2"/>
</dbReference>
<keyword evidence="6 11" id="KW-0472">Membrane</keyword>
<keyword evidence="4 12" id="KW-0732">Signal</keyword>
<proteinExistence type="predicted"/>
<protein>
    <recommendedName>
        <fullName evidence="13">Ig-like domain-containing protein</fullName>
    </recommendedName>
</protein>
<comment type="caution">
    <text evidence="14">The sequence shown here is derived from an EMBL/GenBank/DDBJ whole genome shotgun (WGS) entry which is preliminary data.</text>
</comment>
<dbReference type="InterPro" id="IPR007110">
    <property type="entry name" value="Ig-like_dom"/>
</dbReference>
<feature type="domain" description="Ig-like" evidence="13">
    <location>
        <begin position="33"/>
        <end position="130"/>
    </location>
</feature>
<evidence type="ECO:0000256" key="5">
    <source>
        <dbReference type="ARBA" id="ARBA00022989"/>
    </source>
</evidence>
<comment type="subcellular location">
    <subcellularLocation>
        <location evidence="1">Cell membrane</location>
        <topology evidence="1">Single-pass type I membrane protein</topology>
    </subcellularLocation>
</comment>
<keyword evidence="15" id="KW-1185">Reference proteome</keyword>
<feature type="chain" id="PRO_5043876683" description="Ig-like domain-containing protein" evidence="12">
    <location>
        <begin position="19"/>
        <end position="407"/>
    </location>
</feature>
<feature type="signal peptide" evidence="12">
    <location>
        <begin position="1"/>
        <end position="18"/>
    </location>
</feature>
<accession>A0AAV6G4H7</accession>
<keyword evidence="3 11" id="KW-0812">Transmembrane</keyword>
<feature type="domain" description="Ig-like" evidence="13">
    <location>
        <begin position="147"/>
        <end position="245"/>
    </location>
</feature>
<evidence type="ECO:0000256" key="8">
    <source>
        <dbReference type="ARBA" id="ARBA00023170"/>
    </source>
</evidence>
<dbReference type="GO" id="GO:0042130">
    <property type="term" value="P:negative regulation of T cell proliferation"/>
    <property type="evidence" value="ECO:0007669"/>
    <property type="project" value="TreeGrafter"/>
</dbReference>
<dbReference type="EMBL" id="JADWDJ010000014">
    <property type="protein sequence ID" value="KAG5270023.1"/>
    <property type="molecule type" value="Genomic_DNA"/>
</dbReference>
<evidence type="ECO:0000256" key="3">
    <source>
        <dbReference type="ARBA" id="ARBA00022692"/>
    </source>
</evidence>
<organism evidence="14 15">
    <name type="scientific">Alosa alosa</name>
    <name type="common">allis shad</name>
    <dbReference type="NCBI Taxonomy" id="278164"/>
    <lineage>
        <taxon>Eukaryota</taxon>
        <taxon>Metazoa</taxon>
        <taxon>Chordata</taxon>
        <taxon>Craniata</taxon>
        <taxon>Vertebrata</taxon>
        <taxon>Euteleostomi</taxon>
        <taxon>Actinopterygii</taxon>
        <taxon>Neopterygii</taxon>
        <taxon>Teleostei</taxon>
        <taxon>Clupei</taxon>
        <taxon>Clupeiformes</taxon>
        <taxon>Clupeoidei</taxon>
        <taxon>Clupeidae</taxon>
        <taxon>Alosa</taxon>
    </lineage>
</organism>
<dbReference type="PROSITE" id="PS50835">
    <property type="entry name" value="IG_LIKE"/>
    <property type="match status" value="2"/>
</dbReference>
<evidence type="ECO:0000256" key="1">
    <source>
        <dbReference type="ARBA" id="ARBA00004251"/>
    </source>
</evidence>
<dbReference type="SMART" id="SM00406">
    <property type="entry name" value="IGv"/>
    <property type="match status" value="2"/>
</dbReference>
<dbReference type="GO" id="GO:0009897">
    <property type="term" value="C:external side of plasma membrane"/>
    <property type="evidence" value="ECO:0007669"/>
    <property type="project" value="TreeGrafter"/>
</dbReference>
<keyword evidence="9" id="KW-0325">Glycoprotein</keyword>
<evidence type="ECO:0000256" key="6">
    <source>
        <dbReference type="ARBA" id="ARBA00023136"/>
    </source>
</evidence>
<dbReference type="InterPro" id="IPR013783">
    <property type="entry name" value="Ig-like_fold"/>
</dbReference>
<evidence type="ECO:0000256" key="2">
    <source>
        <dbReference type="ARBA" id="ARBA00022475"/>
    </source>
</evidence>
<keyword evidence="5 11" id="KW-1133">Transmembrane helix</keyword>
<dbReference type="Pfam" id="PF07686">
    <property type="entry name" value="V-set"/>
    <property type="match status" value="2"/>
</dbReference>
<dbReference type="GO" id="GO:0007166">
    <property type="term" value="P:cell surface receptor signaling pathway"/>
    <property type="evidence" value="ECO:0007669"/>
    <property type="project" value="TreeGrafter"/>
</dbReference>
<feature type="transmembrane region" description="Helical" evidence="11">
    <location>
        <begin position="252"/>
        <end position="276"/>
    </location>
</feature>
<keyword evidence="10" id="KW-0393">Immunoglobulin domain</keyword>
<evidence type="ECO:0000256" key="9">
    <source>
        <dbReference type="ARBA" id="ARBA00023180"/>
    </source>
</evidence>
<evidence type="ECO:0000256" key="10">
    <source>
        <dbReference type="ARBA" id="ARBA00023319"/>
    </source>
</evidence>
<dbReference type="InterPro" id="IPR003599">
    <property type="entry name" value="Ig_sub"/>
</dbReference>
<evidence type="ECO:0000256" key="4">
    <source>
        <dbReference type="ARBA" id="ARBA00022729"/>
    </source>
</evidence>
<evidence type="ECO:0000313" key="14">
    <source>
        <dbReference type="EMBL" id="KAG5270023.1"/>
    </source>
</evidence>
<dbReference type="InterPro" id="IPR036179">
    <property type="entry name" value="Ig-like_dom_sf"/>
</dbReference>
<evidence type="ECO:0000259" key="13">
    <source>
        <dbReference type="PROSITE" id="PS50835"/>
    </source>
</evidence>
<dbReference type="AlphaFoldDB" id="A0AAV6G4H7"/>
<dbReference type="GO" id="GO:0042102">
    <property type="term" value="P:positive regulation of T cell proliferation"/>
    <property type="evidence" value="ECO:0007669"/>
    <property type="project" value="TreeGrafter"/>
</dbReference>
<dbReference type="Gene3D" id="2.60.40.10">
    <property type="entry name" value="Immunoglobulins"/>
    <property type="match status" value="2"/>
</dbReference>
<dbReference type="GO" id="GO:0006955">
    <property type="term" value="P:immune response"/>
    <property type="evidence" value="ECO:0007669"/>
    <property type="project" value="TreeGrafter"/>
</dbReference>
<feature type="transmembrane region" description="Helical" evidence="11">
    <location>
        <begin position="383"/>
        <end position="402"/>
    </location>
</feature>
<dbReference type="InterPro" id="IPR051713">
    <property type="entry name" value="T-cell_Activation_Regulation"/>
</dbReference>
<dbReference type="Proteomes" id="UP000823561">
    <property type="component" value="Chromosome 14"/>
</dbReference>
<dbReference type="PANTHER" id="PTHR25466:SF14">
    <property type="entry name" value="BUTYROPHILIN SUBFAMILY 2 MEMBER A2-LIKE-RELATED"/>
    <property type="match status" value="1"/>
</dbReference>
<keyword evidence="8" id="KW-0675">Receptor</keyword>
<gene>
    <name evidence="14" type="ORF">AALO_G00187770</name>
</gene>
<dbReference type="FunFam" id="2.60.40.10:FF:000142">
    <property type="entry name" value="V-set domain-containing T-cell activation inhibitor 1"/>
    <property type="match status" value="2"/>
</dbReference>
<dbReference type="SMART" id="SM00408">
    <property type="entry name" value="IGc2"/>
    <property type="match status" value="2"/>
</dbReference>
<keyword evidence="2" id="KW-1003">Cell membrane</keyword>
<dbReference type="InterPro" id="IPR003598">
    <property type="entry name" value="Ig_sub2"/>
</dbReference>
<dbReference type="InterPro" id="IPR013106">
    <property type="entry name" value="Ig_V-set"/>
</dbReference>
<evidence type="ECO:0000256" key="11">
    <source>
        <dbReference type="SAM" id="Phobius"/>
    </source>
</evidence>